<dbReference type="EMBL" id="CAJNOW010004698">
    <property type="protein sequence ID" value="CAF1427484.1"/>
    <property type="molecule type" value="Genomic_DNA"/>
</dbReference>
<gene>
    <name evidence="1" type="ORF">KQP761_LOCUS10879</name>
</gene>
<protein>
    <submittedName>
        <fullName evidence="1">Uncharacterized protein</fullName>
    </submittedName>
</protein>
<comment type="caution">
    <text evidence="1">The sequence shown here is derived from an EMBL/GenBank/DDBJ whole genome shotgun (WGS) entry which is preliminary data.</text>
</comment>
<name>A0A815MTY3_9BILA</name>
<organism evidence="1 2">
    <name type="scientific">Rotaria magnacalcarata</name>
    <dbReference type="NCBI Taxonomy" id="392030"/>
    <lineage>
        <taxon>Eukaryota</taxon>
        <taxon>Metazoa</taxon>
        <taxon>Spiralia</taxon>
        <taxon>Gnathifera</taxon>
        <taxon>Rotifera</taxon>
        <taxon>Eurotatoria</taxon>
        <taxon>Bdelloidea</taxon>
        <taxon>Philodinida</taxon>
        <taxon>Philodinidae</taxon>
        <taxon>Rotaria</taxon>
    </lineage>
</organism>
<dbReference type="AlphaFoldDB" id="A0A815MTY3"/>
<dbReference type="Proteomes" id="UP000663834">
    <property type="component" value="Unassembled WGS sequence"/>
</dbReference>
<sequence length="208" mass="23418">MVHSHSRDFRLLIADPNEPGKSMGNPVFWFITGLVTNVKISLLNCNVKEDKPNISNASQFSQLILTDTPSTFRSTALYFHYNHSQIIATSIVTTNVTHSKLMFNSTLNDVSIYSLIPLLRIHCALRSLCVTTKNTYVAELTSAELKSEMNIDNVTAKLFSLVMIQHKANRHVQDDTIFINIMVDFGDMSKTPMHIKQLLINKKGDASF</sequence>
<evidence type="ECO:0000313" key="2">
    <source>
        <dbReference type="Proteomes" id="UP000663834"/>
    </source>
</evidence>
<evidence type="ECO:0000313" key="1">
    <source>
        <dbReference type="EMBL" id="CAF1427484.1"/>
    </source>
</evidence>
<reference evidence="1" key="1">
    <citation type="submission" date="2021-02" db="EMBL/GenBank/DDBJ databases">
        <authorList>
            <person name="Nowell W R."/>
        </authorList>
    </citation>
    <scope>NUCLEOTIDE SEQUENCE</scope>
</reference>
<accession>A0A815MTY3</accession>
<dbReference type="OrthoDB" id="10574042at2759"/>
<proteinExistence type="predicted"/>